<name>A0A0A8YYX0_ARUDO</name>
<sequence>MLLLSRKNLRYKPIVIYKMSYLTLYDMEFEFLCVKQAQRPSGSRPRLSWPNQQLIQSIRHV</sequence>
<dbReference type="AlphaFoldDB" id="A0A0A8YYX0"/>
<dbReference type="EMBL" id="GBRH01268230">
    <property type="protein sequence ID" value="JAD29665.1"/>
    <property type="molecule type" value="Transcribed_RNA"/>
</dbReference>
<proteinExistence type="predicted"/>
<protein>
    <submittedName>
        <fullName evidence="1">Uncharacterized protein</fullName>
    </submittedName>
</protein>
<evidence type="ECO:0000313" key="1">
    <source>
        <dbReference type="EMBL" id="JAD29665.1"/>
    </source>
</evidence>
<organism evidence="1">
    <name type="scientific">Arundo donax</name>
    <name type="common">Giant reed</name>
    <name type="synonym">Donax arundinaceus</name>
    <dbReference type="NCBI Taxonomy" id="35708"/>
    <lineage>
        <taxon>Eukaryota</taxon>
        <taxon>Viridiplantae</taxon>
        <taxon>Streptophyta</taxon>
        <taxon>Embryophyta</taxon>
        <taxon>Tracheophyta</taxon>
        <taxon>Spermatophyta</taxon>
        <taxon>Magnoliopsida</taxon>
        <taxon>Liliopsida</taxon>
        <taxon>Poales</taxon>
        <taxon>Poaceae</taxon>
        <taxon>PACMAD clade</taxon>
        <taxon>Arundinoideae</taxon>
        <taxon>Arundineae</taxon>
        <taxon>Arundo</taxon>
    </lineage>
</organism>
<reference evidence="1" key="2">
    <citation type="journal article" date="2015" name="Data Brief">
        <title>Shoot transcriptome of the giant reed, Arundo donax.</title>
        <authorList>
            <person name="Barrero R.A."/>
            <person name="Guerrero F.D."/>
            <person name="Moolhuijzen P."/>
            <person name="Goolsby J.A."/>
            <person name="Tidwell J."/>
            <person name="Bellgard S.E."/>
            <person name="Bellgard M.I."/>
        </authorList>
    </citation>
    <scope>NUCLEOTIDE SEQUENCE</scope>
    <source>
        <tissue evidence="1">Shoot tissue taken approximately 20 cm above the soil surface</tissue>
    </source>
</reference>
<reference evidence="1" key="1">
    <citation type="submission" date="2014-09" db="EMBL/GenBank/DDBJ databases">
        <authorList>
            <person name="Magalhaes I.L.F."/>
            <person name="Oliveira U."/>
            <person name="Santos F.R."/>
            <person name="Vidigal T.H.D.A."/>
            <person name="Brescovit A.D."/>
            <person name="Santos A.J."/>
        </authorList>
    </citation>
    <scope>NUCLEOTIDE SEQUENCE</scope>
    <source>
        <tissue evidence="1">Shoot tissue taken approximately 20 cm above the soil surface</tissue>
    </source>
</reference>
<accession>A0A0A8YYX0</accession>